<organism evidence="1 2">
    <name type="scientific">Brachionus plicatilis</name>
    <name type="common">Marine rotifer</name>
    <name type="synonym">Brachionus muelleri</name>
    <dbReference type="NCBI Taxonomy" id="10195"/>
    <lineage>
        <taxon>Eukaryota</taxon>
        <taxon>Metazoa</taxon>
        <taxon>Spiralia</taxon>
        <taxon>Gnathifera</taxon>
        <taxon>Rotifera</taxon>
        <taxon>Eurotatoria</taxon>
        <taxon>Monogononta</taxon>
        <taxon>Pseudotrocha</taxon>
        <taxon>Ploima</taxon>
        <taxon>Brachionidae</taxon>
        <taxon>Brachionus</taxon>
    </lineage>
</organism>
<dbReference type="AlphaFoldDB" id="A0A3M7RHP9"/>
<reference evidence="1 2" key="1">
    <citation type="journal article" date="2018" name="Sci. Rep.">
        <title>Genomic signatures of local adaptation to the degree of environmental predictability in rotifers.</title>
        <authorList>
            <person name="Franch-Gras L."/>
            <person name="Hahn C."/>
            <person name="Garcia-Roger E.M."/>
            <person name="Carmona M.J."/>
            <person name="Serra M."/>
            <person name="Gomez A."/>
        </authorList>
    </citation>
    <scope>NUCLEOTIDE SEQUENCE [LARGE SCALE GENOMIC DNA]</scope>
    <source>
        <strain evidence="1">HYR1</strain>
    </source>
</reference>
<keyword evidence="2" id="KW-1185">Reference proteome</keyword>
<proteinExistence type="predicted"/>
<protein>
    <submittedName>
        <fullName evidence="1">Uncharacterized protein</fullName>
    </submittedName>
</protein>
<evidence type="ECO:0000313" key="2">
    <source>
        <dbReference type="Proteomes" id="UP000276133"/>
    </source>
</evidence>
<name>A0A3M7RHP9_BRAPC</name>
<gene>
    <name evidence="1" type="ORF">BpHYR1_051168</name>
</gene>
<accession>A0A3M7RHP9</accession>
<comment type="caution">
    <text evidence="1">The sequence shown here is derived from an EMBL/GenBank/DDBJ whole genome shotgun (WGS) entry which is preliminary data.</text>
</comment>
<dbReference type="EMBL" id="REGN01003397">
    <property type="protein sequence ID" value="RNA22805.1"/>
    <property type="molecule type" value="Genomic_DNA"/>
</dbReference>
<sequence length="204" mass="22633">MTMDYQSEWMKRGGIGPVKLIIVKIDAQPVWPLYLCHNQLFKITSTHRSSGNHWCSTNIGPKNIALAWMNNNSSWRITKCHNQTLLGLNIVAAGCSNAGVKDFIFASLTSEKKIKLSLWSKSMPIARPTPVMDRQGDEPNRFPTGKLRLRTSSSMAKITYSWGILHSRPSGSPTPHQHVTLLDPGLLKQNWSQGLLAHGDGTCG</sequence>
<evidence type="ECO:0000313" key="1">
    <source>
        <dbReference type="EMBL" id="RNA22805.1"/>
    </source>
</evidence>
<dbReference type="Proteomes" id="UP000276133">
    <property type="component" value="Unassembled WGS sequence"/>
</dbReference>